<protein>
    <submittedName>
        <fullName evidence="9">Serine/threonine-protein kinase</fullName>
    </submittedName>
</protein>
<dbReference type="InterPro" id="IPR011009">
    <property type="entry name" value="Kinase-like_dom_sf"/>
</dbReference>
<feature type="region of interest" description="Disordered" evidence="6">
    <location>
        <begin position="288"/>
        <end position="432"/>
    </location>
</feature>
<dbReference type="CDD" id="cd14014">
    <property type="entry name" value="STKc_PknB_like"/>
    <property type="match status" value="1"/>
</dbReference>
<evidence type="ECO:0000256" key="4">
    <source>
        <dbReference type="ARBA" id="ARBA00022840"/>
    </source>
</evidence>
<dbReference type="InterPro" id="IPR000719">
    <property type="entry name" value="Prot_kinase_dom"/>
</dbReference>
<evidence type="ECO:0000256" key="2">
    <source>
        <dbReference type="ARBA" id="ARBA00022741"/>
    </source>
</evidence>
<dbReference type="Pfam" id="PF00069">
    <property type="entry name" value="Pkinase"/>
    <property type="match status" value="1"/>
</dbReference>
<dbReference type="Gene3D" id="3.30.200.20">
    <property type="entry name" value="Phosphorylase Kinase, domain 1"/>
    <property type="match status" value="1"/>
</dbReference>
<keyword evidence="7" id="KW-1133">Transmembrane helix</keyword>
<dbReference type="EMBL" id="JAQFWQ010000012">
    <property type="protein sequence ID" value="MDA2810268.1"/>
    <property type="molecule type" value="Genomic_DNA"/>
</dbReference>
<feature type="compositionally biased region" description="Gly residues" evidence="6">
    <location>
        <begin position="324"/>
        <end position="338"/>
    </location>
</feature>
<feature type="compositionally biased region" description="Gly residues" evidence="6">
    <location>
        <begin position="304"/>
        <end position="316"/>
    </location>
</feature>
<dbReference type="PANTHER" id="PTHR43289">
    <property type="entry name" value="MITOGEN-ACTIVATED PROTEIN KINASE KINASE KINASE 20-RELATED"/>
    <property type="match status" value="1"/>
</dbReference>
<dbReference type="InterPro" id="IPR017441">
    <property type="entry name" value="Protein_kinase_ATP_BS"/>
</dbReference>
<dbReference type="RefSeq" id="WP_270684311.1">
    <property type="nucleotide sequence ID" value="NZ_JAQFWQ010000012.1"/>
</dbReference>
<dbReference type="PROSITE" id="PS00107">
    <property type="entry name" value="PROTEIN_KINASE_ATP"/>
    <property type="match status" value="1"/>
</dbReference>
<evidence type="ECO:0000313" key="10">
    <source>
        <dbReference type="Proteomes" id="UP001527866"/>
    </source>
</evidence>
<dbReference type="GO" id="GO:0016301">
    <property type="term" value="F:kinase activity"/>
    <property type="evidence" value="ECO:0007669"/>
    <property type="project" value="UniProtKB-KW"/>
</dbReference>
<keyword evidence="1" id="KW-0808">Transferase</keyword>
<dbReference type="PROSITE" id="PS50011">
    <property type="entry name" value="PROTEIN_KINASE_DOM"/>
    <property type="match status" value="1"/>
</dbReference>
<feature type="compositionally biased region" description="Low complexity" evidence="6">
    <location>
        <begin position="339"/>
        <end position="350"/>
    </location>
</feature>
<dbReference type="InterPro" id="IPR008271">
    <property type="entry name" value="Ser/Thr_kinase_AS"/>
</dbReference>
<feature type="transmembrane region" description="Helical" evidence="7">
    <location>
        <begin position="561"/>
        <end position="583"/>
    </location>
</feature>
<reference evidence="9 10" key="1">
    <citation type="submission" date="2023-01" db="EMBL/GenBank/DDBJ databases">
        <title>Draft genome sequence of Nocardiopsis sp. RSe5-2 isolated from halophytes.</title>
        <authorList>
            <person name="Duangmal K."/>
            <person name="Chantavorakit T."/>
        </authorList>
    </citation>
    <scope>NUCLEOTIDE SEQUENCE [LARGE SCALE GENOMIC DNA]</scope>
    <source>
        <strain evidence="9 10">RSe5-2</strain>
    </source>
</reference>
<feature type="transmembrane region" description="Helical" evidence="7">
    <location>
        <begin position="490"/>
        <end position="507"/>
    </location>
</feature>
<dbReference type="Gene3D" id="1.10.510.10">
    <property type="entry name" value="Transferase(Phosphotransferase) domain 1"/>
    <property type="match status" value="1"/>
</dbReference>
<dbReference type="Proteomes" id="UP001527866">
    <property type="component" value="Unassembled WGS sequence"/>
</dbReference>
<evidence type="ECO:0000256" key="5">
    <source>
        <dbReference type="PROSITE-ProRule" id="PRU10141"/>
    </source>
</evidence>
<evidence type="ECO:0000256" key="1">
    <source>
        <dbReference type="ARBA" id="ARBA00022679"/>
    </source>
</evidence>
<evidence type="ECO:0000256" key="6">
    <source>
        <dbReference type="SAM" id="MobiDB-lite"/>
    </source>
</evidence>
<dbReference type="PANTHER" id="PTHR43289:SF34">
    <property type="entry name" value="SERINE_THREONINE-PROTEIN KINASE YBDM-RELATED"/>
    <property type="match status" value="1"/>
</dbReference>
<dbReference type="SMART" id="SM00220">
    <property type="entry name" value="S_TKc"/>
    <property type="match status" value="1"/>
</dbReference>
<keyword evidence="7" id="KW-0472">Membrane</keyword>
<evidence type="ECO:0000259" key="8">
    <source>
        <dbReference type="PROSITE" id="PS50011"/>
    </source>
</evidence>
<feature type="compositionally biased region" description="Low complexity" evidence="6">
    <location>
        <begin position="372"/>
        <end position="390"/>
    </location>
</feature>
<evidence type="ECO:0000256" key="7">
    <source>
        <dbReference type="SAM" id="Phobius"/>
    </source>
</evidence>
<feature type="transmembrane region" description="Helical" evidence="7">
    <location>
        <begin position="527"/>
        <end position="549"/>
    </location>
</feature>
<keyword evidence="2 5" id="KW-0547">Nucleotide-binding</keyword>
<keyword evidence="4 5" id="KW-0067">ATP-binding</keyword>
<feature type="domain" description="Protein kinase" evidence="8">
    <location>
        <begin position="15"/>
        <end position="258"/>
    </location>
</feature>
<feature type="binding site" evidence="5">
    <location>
        <position position="43"/>
    </location>
    <ligand>
        <name>ATP</name>
        <dbReference type="ChEBI" id="CHEBI:30616"/>
    </ligand>
</feature>
<dbReference type="SUPFAM" id="SSF56112">
    <property type="entry name" value="Protein kinase-like (PK-like)"/>
    <property type="match status" value="1"/>
</dbReference>
<keyword evidence="7" id="KW-0812">Transmembrane</keyword>
<keyword evidence="3 9" id="KW-0418">Kinase</keyword>
<evidence type="ECO:0000313" key="9">
    <source>
        <dbReference type="EMBL" id="MDA2810268.1"/>
    </source>
</evidence>
<dbReference type="PROSITE" id="PS00108">
    <property type="entry name" value="PROTEIN_KINASE_ST"/>
    <property type="match status" value="1"/>
</dbReference>
<evidence type="ECO:0000256" key="3">
    <source>
        <dbReference type="ARBA" id="ARBA00022777"/>
    </source>
</evidence>
<proteinExistence type="predicted"/>
<feature type="transmembrane region" description="Helical" evidence="7">
    <location>
        <begin position="449"/>
        <end position="470"/>
    </location>
</feature>
<comment type="caution">
    <text evidence="9">The sequence shown here is derived from an EMBL/GenBank/DDBJ whole genome shotgun (WGS) entry which is preliminary data.</text>
</comment>
<sequence>MKPLSPGDPREIGGYRLKGRLGAGGMGEVFLAVDRWGNRVALKAAHERLVEHPAALARFRREVETVGRVRGRGTVPLVAADVDAERPWYATDFVLGPSLGHAVEDGAPMPEGTVWRLARGLAATLQDMHGEGLYHRDLKPSNVLLSAQGPMLIDFGIVHADGRTAITDLGRHPGTPGFASPEQTAGHRLTGASDIYSLGLVLAFAATGTMPTRGGVFPGLDGVPERLRPLVEECLEAEPDRRPSAARVLAVAEEHDRAGRHWLPEHVVTSIANMGEQMLALGTETARGRVATDPGGPGPAPTGTGSGTGGPPGGFDPGASTAPTGGGSGSMPSGGGGTSAPYGGTTDPGSGPWGGAGSATSNPHGATTGPGHASHASDAFSASSASSASDPWSGTTGGWDPWDVMDSSFGGQGWEGPSAPTGSAPPGPGTGRRVEVAPWVRSWLIGRPLFGLLWLPLTIVTDLLMLVLSGSAAESALGPSFGDAPSVGNTAVNLVVALALAPAAVVLHRHRRLLEQKSVRAVHDWAVAVCVYWFLVVACAALTAIGYVNRQHLYAFDEGNVWAMAVTAVGPLTFFAALPLLAVGPMAVMRFVRTRSEPAAW</sequence>
<gene>
    <name evidence="9" type="ORF">O4J56_06415</name>
</gene>
<name>A0ABT4TZY6_9ACTN</name>
<keyword evidence="10" id="KW-1185">Reference proteome</keyword>
<accession>A0ABT4TZY6</accession>
<organism evidence="9 10">
    <name type="scientific">Nocardiopsis endophytica</name>
    <dbReference type="NCBI Taxonomy" id="3018445"/>
    <lineage>
        <taxon>Bacteria</taxon>
        <taxon>Bacillati</taxon>
        <taxon>Actinomycetota</taxon>
        <taxon>Actinomycetes</taxon>
        <taxon>Streptosporangiales</taxon>
        <taxon>Nocardiopsidaceae</taxon>
        <taxon>Nocardiopsis</taxon>
    </lineage>
</organism>